<keyword evidence="4 6" id="KW-0378">Hydrolase</keyword>
<reference evidence="8 9" key="1">
    <citation type="submission" date="2022-11" db="EMBL/GenBank/DDBJ databases">
        <title>Minimal conservation of predation-associated metabolite biosynthetic gene clusters underscores biosynthetic potential of Myxococcota including descriptions for ten novel species: Archangium lansinium sp. nov., Myxococcus landrumus sp. nov., Nannocystis bai.</title>
        <authorList>
            <person name="Ahearne A."/>
            <person name="Stevens C."/>
            <person name="Dowd S."/>
        </authorList>
    </citation>
    <scope>NUCLEOTIDE SEQUENCE [LARGE SCALE GENOMIC DNA]</scope>
    <source>
        <strain evidence="8 9">RJM3</strain>
    </source>
</reference>
<sequence length="444" mass="46652">MLGPQRKDDLLVIASVRAVDPSANLDAIVDVVIEGGTITRIGAGAATPEILASDRARVLRGEGLLLVPAFVDLHAHLREPGQEYKEDIASGLAAAAAGGFAHVCVMPNTRPVNDTRSITEAMIARARSIEGPALHPIGAITLGQKGAELVEMADLKDAGAVAVSDDGRCVTSSAVMRRALEYAANFDLPVIQHAEDHALTEGSLMHEGAISTRLGLRGWPRVAEDIIVARDVLLAEVTGAKYHVAHVSSRGAVRILREAKARGIRVTAEVTPHHLTLTDASVIGYDTACKVNPPLREPEDVAALCEALADGTIDCVATDHAPHSSLEKDCEFAEASPGMIGLELVVPLLLARVREGALPLARLIDALTAAPARIVGIAAPTLRAGALAELCLVNPDKRWTVDPARLRSKSKNTPFLGKAVTGSVELTMAAGRVVHDTLAQGEAR</sequence>
<evidence type="ECO:0000256" key="1">
    <source>
        <dbReference type="ARBA" id="ARBA00002368"/>
    </source>
</evidence>
<dbReference type="Pfam" id="PF12890">
    <property type="entry name" value="DHOase"/>
    <property type="match status" value="1"/>
</dbReference>
<keyword evidence="6" id="KW-0862">Zinc</keyword>
<keyword evidence="9" id="KW-1185">Reference proteome</keyword>
<evidence type="ECO:0000259" key="7">
    <source>
        <dbReference type="Pfam" id="PF12890"/>
    </source>
</evidence>
<dbReference type="PANTHER" id="PTHR43668:SF2">
    <property type="entry name" value="ALLANTOINASE"/>
    <property type="match status" value="1"/>
</dbReference>
<feature type="binding site" evidence="6">
    <location>
        <position position="108"/>
    </location>
    <ligand>
        <name>substrate</name>
    </ligand>
</feature>
<feature type="binding site" evidence="6">
    <location>
        <position position="292"/>
    </location>
    <ligand>
        <name>substrate</name>
    </ligand>
</feature>
<dbReference type="InterPro" id="IPR024403">
    <property type="entry name" value="DHOase_cat"/>
</dbReference>
<evidence type="ECO:0000256" key="4">
    <source>
        <dbReference type="ARBA" id="ARBA00022801"/>
    </source>
</evidence>
<dbReference type="PROSITE" id="PS00482">
    <property type="entry name" value="DIHYDROOROTASE_1"/>
    <property type="match status" value="1"/>
</dbReference>
<protein>
    <recommendedName>
        <fullName evidence="6">Dihydroorotase</fullName>
        <shortName evidence="6">DHOase</shortName>
        <ecNumber evidence="6">3.5.2.3</ecNumber>
    </recommendedName>
</protein>
<feature type="binding site" evidence="6">
    <location>
        <position position="323"/>
    </location>
    <ligand>
        <name>substrate</name>
    </ligand>
</feature>
<evidence type="ECO:0000256" key="6">
    <source>
        <dbReference type="HAMAP-Rule" id="MF_00220"/>
    </source>
</evidence>
<dbReference type="InterPro" id="IPR011059">
    <property type="entry name" value="Metal-dep_hydrolase_composite"/>
</dbReference>
<feature type="domain" description="Dihydroorotase catalytic" evidence="7">
    <location>
        <begin position="64"/>
        <end position="250"/>
    </location>
</feature>
<dbReference type="EMBL" id="JAQNDO010000001">
    <property type="protein sequence ID" value="MDC0747059.1"/>
    <property type="molecule type" value="Genomic_DNA"/>
</dbReference>
<comment type="function">
    <text evidence="1 6">Catalyzes the reversible cyclization of carbamoyl aspartate to dihydroorotate.</text>
</comment>
<dbReference type="HAMAP" id="MF_00220_B">
    <property type="entry name" value="PyrC_classI_B"/>
    <property type="match status" value="1"/>
</dbReference>
<comment type="caution">
    <text evidence="8">The sequence shown here is derived from an EMBL/GenBank/DDBJ whole genome shotgun (WGS) entry which is preliminary data.</text>
</comment>
<dbReference type="InterPro" id="IPR050138">
    <property type="entry name" value="DHOase/Allantoinase_Hydrolase"/>
</dbReference>
<proteinExistence type="inferred from homology"/>
<evidence type="ECO:0000313" key="8">
    <source>
        <dbReference type="EMBL" id="MDC0747059.1"/>
    </source>
</evidence>
<evidence type="ECO:0000313" key="9">
    <source>
        <dbReference type="Proteomes" id="UP001221411"/>
    </source>
</evidence>
<feature type="binding site" evidence="6">
    <location>
        <begin position="337"/>
        <end position="338"/>
    </location>
    <ligand>
        <name>substrate</name>
    </ligand>
</feature>
<dbReference type="InterPro" id="IPR002195">
    <property type="entry name" value="Dihydroorotase_CS"/>
</dbReference>
<dbReference type="EC" id="3.5.2.3" evidence="6"/>
<evidence type="ECO:0000256" key="3">
    <source>
        <dbReference type="ARBA" id="ARBA00022723"/>
    </source>
</evidence>
<comment type="pathway">
    <text evidence="6">Pyrimidine metabolism; UMP biosynthesis via de novo pathway; (S)-dihydroorotate from bicarbonate: step 3/3.</text>
</comment>
<dbReference type="PANTHER" id="PTHR43668">
    <property type="entry name" value="ALLANTOINASE"/>
    <property type="match status" value="1"/>
</dbReference>
<dbReference type="Gene3D" id="2.30.40.10">
    <property type="entry name" value="Urease, subunit C, domain 1"/>
    <property type="match status" value="1"/>
</dbReference>
<keyword evidence="3 6" id="KW-0479">Metal-binding</keyword>
<feature type="binding site" evidence="6">
    <location>
        <position position="166"/>
    </location>
    <ligand>
        <name>Zn(2+)</name>
        <dbReference type="ChEBI" id="CHEBI:29105"/>
        <label>1</label>
    </ligand>
</feature>
<dbReference type="Proteomes" id="UP001221411">
    <property type="component" value="Unassembled WGS sequence"/>
</dbReference>
<comment type="cofactor">
    <cofactor evidence="6">
        <name>Zn(2+)</name>
        <dbReference type="ChEBI" id="CHEBI:29105"/>
    </cofactor>
    <text evidence="6">Binds 2 Zn(2+) ions per subunit.</text>
</comment>
<feature type="binding site" evidence="6">
    <location>
        <begin position="76"/>
        <end position="78"/>
    </location>
    <ligand>
        <name>substrate</name>
    </ligand>
</feature>
<dbReference type="NCBIfam" id="TIGR00857">
    <property type="entry name" value="pyrC_multi"/>
    <property type="match status" value="1"/>
</dbReference>
<feature type="binding site" evidence="6">
    <location>
        <position position="193"/>
    </location>
    <ligand>
        <name>Zn(2+)</name>
        <dbReference type="ChEBI" id="CHEBI:29105"/>
        <label>2</label>
    </ligand>
</feature>
<dbReference type="InterPro" id="IPR032466">
    <property type="entry name" value="Metal_Hydrolase"/>
</dbReference>
<feature type="binding site" evidence="6">
    <location>
        <position position="166"/>
    </location>
    <ligand>
        <name>Zn(2+)</name>
        <dbReference type="ChEBI" id="CHEBI:29105"/>
        <label>2</label>
    </ligand>
</feature>
<dbReference type="CDD" id="cd01317">
    <property type="entry name" value="DHOase_IIa"/>
    <property type="match status" value="1"/>
</dbReference>
<keyword evidence="5 6" id="KW-0665">Pyrimidine biosynthesis</keyword>
<feature type="active site" evidence="6">
    <location>
        <position position="319"/>
    </location>
</feature>
<dbReference type="RefSeq" id="WP_271925425.1">
    <property type="nucleotide sequence ID" value="NZ_JAQNDO010000001.1"/>
</dbReference>
<organism evidence="8 9">
    <name type="scientific">Polyangium mundeleinium</name>
    <dbReference type="NCBI Taxonomy" id="2995306"/>
    <lineage>
        <taxon>Bacteria</taxon>
        <taxon>Pseudomonadati</taxon>
        <taxon>Myxococcota</taxon>
        <taxon>Polyangia</taxon>
        <taxon>Polyangiales</taxon>
        <taxon>Polyangiaceae</taxon>
        <taxon>Polyangium</taxon>
    </lineage>
</organism>
<accession>A0ABT5F0C5</accession>
<gene>
    <name evidence="6" type="primary">pyrC</name>
    <name evidence="8" type="ORF">POL67_37365</name>
</gene>
<feature type="binding site" evidence="6">
    <location>
        <position position="74"/>
    </location>
    <ligand>
        <name>Zn(2+)</name>
        <dbReference type="ChEBI" id="CHEBI:29105"/>
        <label>1</label>
    </ligand>
</feature>
<evidence type="ECO:0000256" key="5">
    <source>
        <dbReference type="ARBA" id="ARBA00022975"/>
    </source>
</evidence>
<dbReference type="Gene3D" id="3.20.20.140">
    <property type="entry name" value="Metal-dependent hydrolases"/>
    <property type="match status" value="1"/>
</dbReference>
<dbReference type="InterPro" id="IPR004722">
    <property type="entry name" value="DHOase"/>
</dbReference>
<feature type="binding site" evidence="6">
    <location>
        <position position="319"/>
    </location>
    <ligand>
        <name>Zn(2+)</name>
        <dbReference type="ChEBI" id="CHEBI:29105"/>
        <label>1</label>
    </ligand>
</feature>
<dbReference type="SUPFAM" id="SSF51338">
    <property type="entry name" value="Composite domain of metallo-dependent hydrolases"/>
    <property type="match status" value="1"/>
</dbReference>
<dbReference type="SUPFAM" id="SSF51556">
    <property type="entry name" value="Metallo-dependent hydrolases"/>
    <property type="match status" value="1"/>
</dbReference>
<dbReference type="PROSITE" id="PS00483">
    <property type="entry name" value="DIHYDROOROTASE_2"/>
    <property type="match status" value="1"/>
</dbReference>
<comment type="catalytic activity">
    <reaction evidence="6">
        <text>(S)-dihydroorotate + H2O = N-carbamoyl-L-aspartate + H(+)</text>
        <dbReference type="Rhea" id="RHEA:24296"/>
        <dbReference type="ChEBI" id="CHEBI:15377"/>
        <dbReference type="ChEBI" id="CHEBI:15378"/>
        <dbReference type="ChEBI" id="CHEBI:30864"/>
        <dbReference type="ChEBI" id="CHEBI:32814"/>
        <dbReference type="EC" id="3.5.2.3"/>
    </reaction>
</comment>
<comment type="similarity">
    <text evidence="2 6">Belongs to the metallo-dependent hydrolases superfamily. DHOase family. Class I DHOase subfamily.</text>
</comment>
<feature type="binding site" evidence="6">
    <location>
        <position position="246"/>
    </location>
    <ligand>
        <name>Zn(2+)</name>
        <dbReference type="ChEBI" id="CHEBI:29105"/>
        <label>2</label>
    </ligand>
</feature>
<evidence type="ECO:0000256" key="2">
    <source>
        <dbReference type="ARBA" id="ARBA00010286"/>
    </source>
</evidence>
<feature type="binding site" evidence="6">
    <location>
        <position position="76"/>
    </location>
    <ligand>
        <name>Zn(2+)</name>
        <dbReference type="ChEBI" id="CHEBI:29105"/>
        <label>1</label>
    </ligand>
</feature>
<name>A0ABT5F0C5_9BACT</name>